<reference evidence="1" key="1">
    <citation type="submission" date="2023-07" db="EMBL/GenBank/DDBJ databases">
        <title>Black Yeasts Isolated from many extreme environments.</title>
        <authorList>
            <person name="Coleine C."/>
            <person name="Stajich J.E."/>
            <person name="Selbmann L."/>
        </authorList>
    </citation>
    <scope>NUCLEOTIDE SEQUENCE</scope>
    <source>
        <strain evidence="1">CCFEE 5714</strain>
    </source>
</reference>
<accession>A0ACC3NHC2</accession>
<comment type="caution">
    <text evidence="1">The sequence shown here is derived from an EMBL/GenBank/DDBJ whole genome shotgun (WGS) entry which is preliminary data.</text>
</comment>
<gene>
    <name evidence="1" type="ORF">LTR37_006154</name>
</gene>
<name>A0ACC3NHC2_9PEZI</name>
<protein>
    <submittedName>
        <fullName evidence="1">Uncharacterized protein</fullName>
    </submittedName>
</protein>
<dbReference type="EMBL" id="JAUTXU010000040">
    <property type="protein sequence ID" value="KAK3716804.1"/>
    <property type="molecule type" value="Genomic_DNA"/>
</dbReference>
<proteinExistence type="predicted"/>
<evidence type="ECO:0000313" key="2">
    <source>
        <dbReference type="Proteomes" id="UP001281147"/>
    </source>
</evidence>
<dbReference type="Proteomes" id="UP001281147">
    <property type="component" value="Unassembled WGS sequence"/>
</dbReference>
<sequence length="126" mass="13607">MASQDGGAAQHDANFELPTPTLRLQAMLAKKATLEATLASLQEQRSALVAEARLPSGLAMPDSWSEEEKTKSALTNANAVIKEHISLLHKYNEIKDIGQGLMGLIADSRGVRVATVMEDFGMDEKD</sequence>
<evidence type="ECO:0000313" key="1">
    <source>
        <dbReference type="EMBL" id="KAK3716804.1"/>
    </source>
</evidence>
<keyword evidence="2" id="KW-1185">Reference proteome</keyword>
<organism evidence="1 2">
    <name type="scientific">Vermiconidia calcicola</name>
    <dbReference type="NCBI Taxonomy" id="1690605"/>
    <lineage>
        <taxon>Eukaryota</taxon>
        <taxon>Fungi</taxon>
        <taxon>Dikarya</taxon>
        <taxon>Ascomycota</taxon>
        <taxon>Pezizomycotina</taxon>
        <taxon>Dothideomycetes</taxon>
        <taxon>Dothideomycetidae</taxon>
        <taxon>Mycosphaerellales</taxon>
        <taxon>Extremaceae</taxon>
        <taxon>Vermiconidia</taxon>
    </lineage>
</organism>